<comment type="catalytic activity">
    <reaction evidence="14">
        <text>DNA(n) + a 2'-deoxyribonucleoside 5'-triphosphate = DNA(n+1) + diphosphate</text>
        <dbReference type="Rhea" id="RHEA:22508"/>
        <dbReference type="Rhea" id="RHEA-COMP:17339"/>
        <dbReference type="Rhea" id="RHEA-COMP:17340"/>
        <dbReference type="ChEBI" id="CHEBI:33019"/>
        <dbReference type="ChEBI" id="CHEBI:61560"/>
        <dbReference type="ChEBI" id="CHEBI:173112"/>
        <dbReference type="EC" id="2.7.7.7"/>
    </reaction>
</comment>
<evidence type="ECO:0000256" key="8">
    <source>
        <dbReference type="ARBA" id="ARBA00022884"/>
    </source>
</evidence>
<dbReference type="GO" id="GO:0006310">
    <property type="term" value="P:DNA recombination"/>
    <property type="evidence" value="ECO:0007669"/>
    <property type="project" value="UniProtKB-KW"/>
</dbReference>
<keyword evidence="3" id="KW-0540">Nuclease</keyword>
<dbReference type="GO" id="GO:0032196">
    <property type="term" value="P:transposition"/>
    <property type="evidence" value="ECO:0007669"/>
    <property type="project" value="UniProtKB-KW"/>
</dbReference>
<dbReference type="GO" id="GO:0003723">
    <property type="term" value="F:RNA binding"/>
    <property type="evidence" value="ECO:0007669"/>
    <property type="project" value="UniProtKB-KW"/>
</dbReference>
<evidence type="ECO:0000313" key="17">
    <source>
        <dbReference type="Proteomes" id="UP000765509"/>
    </source>
</evidence>
<gene>
    <name evidence="16" type="ORF">O181_060586</name>
</gene>
<dbReference type="InterPro" id="IPR039537">
    <property type="entry name" value="Retrotran_Ty1/copia-like"/>
</dbReference>
<dbReference type="PROSITE" id="PS50994">
    <property type="entry name" value="INTEGRASE"/>
    <property type="match status" value="1"/>
</dbReference>
<dbReference type="Pfam" id="PF00665">
    <property type="entry name" value="rve"/>
    <property type="match status" value="1"/>
</dbReference>
<feature type="domain" description="Integrase catalytic" evidence="15">
    <location>
        <begin position="94"/>
        <end position="263"/>
    </location>
</feature>
<dbReference type="PANTHER" id="PTHR42648">
    <property type="entry name" value="TRANSPOSASE, PUTATIVE-RELATED"/>
    <property type="match status" value="1"/>
</dbReference>
<evidence type="ECO:0000256" key="14">
    <source>
        <dbReference type="ARBA" id="ARBA00049244"/>
    </source>
</evidence>
<dbReference type="Proteomes" id="UP000765509">
    <property type="component" value="Unassembled WGS sequence"/>
</dbReference>
<dbReference type="GO" id="GO:0015074">
    <property type="term" value="P:DNA integration"/>
    <property type="evidence" value="ECO:0007669"/>
    <property type="project" value="UniProtKB-KW"/>
</dbReference>
<keyword evidence="9" id="KW-0229">DNA integration</keyword>
<dbReference type="GO" id="GO:0005634">
    <property type="term" value="C:nucleus"/>
    <property type="evidence" value="ECO:0007669"/>
    <property type="project" value="UniProtKB-ARBA"/>
</dbReference>
<keyword evidence="11" id="KW-0239">DNA-directed DNA polymerase</keyword>
<evidence type="ECO:0000313" key="16">
    <source>
        <dbReference type="EMBL" id="MBW0520871.1"/>
    </source>
</evidence>
<name>A0A9Q3HWR9_9BASI</name>
<dbReference type="GO" id="GO:0046872">
    <property type="term" value="F:metal ion binding"/>
    <property type="evidence" value="ECO:0007669"/>
    <property type="project" value="UniProtKB-KW"/>
</dbReference>
<keyword evidence="5" id="KW-0255">Endonuclease</keyword>
<comment type="caution">
    <text evidence="16">The sequence shown here is derived from an EMBL/GenBank/DDBJ whole genome shotgun (WGS) entry which is preliminary data.</text>
</comment>
<reference evidence="16" key="1">
    <citation type="submission" date="2021-03" db="EMBL/GenBank/DDBJ databases">
        <title>Draft genome sequence of rust myrtle Austropuccinia psidii MF-1, a brazilian biotype.</title>
        <authorList>
            <person name="Quecine M.C."/>
            <person name="Pachon D.M.R."/>
            <person name="Bonatelli M.L."/>
            <person name="Correr F.H."/>
            <person name="Franceschini L.M."/>
            <person name="Leite T.F."/>
            <person name="Margarido G.R.A."/>
            <person name="Almeida C.A."/>
            <person name="Ferrarezi J.A."/>
            <person name="Labate C.A."/>
        </authorList>
    </citation>
    <scope>NUCLEOTIDE SEQUENCE</scope>
    <source>
        <strain evidence="16">MF-1</strain>
    </source>
</reference>
<evidence type="ECO:0000256" key="13">
    <source>
        <dbReference type="ARBA" id="ARBA00048173"/>
    </source>
</evidence>
<dbReference type="EMBL" id="AVOT02028397">
    <property type="protein sequence ID" value="MBW0520871.1"/>
    <property type="molecule type" value="Genomic_DNA"/>
</dbReference>
<dbReference type="GO" id="GO:0004519">
    <property type="term" value="F:endonuclease activity"/>
    <property type="evidence" value="ECO:0007669"/>
    <property type="project" value="UniProtKB-KW"/>
</dbReference>
<dbReference type="GO" id="GO:0016787">
    <property type="term" value="F:hydrolase activity"/>
    <property type="evidence" value="ECO:0007669"/>
    <property type="project" value="UniProtKB-KW"/>
</dbReference>
<evidence type="ECO:0000256" key="5">
    <source>
        <dbReference type="ARBA" id="ARBA00022759"/>
    </source>
</evidence>
<comment type="catalytic activity">
    <reaction evidence="13">
        <text>DNA(n) + a 2'-deoxyribonucleoside 5'-triphosphate = DNA(n+1) + diphosphate</text>
        <dbReference type="Rhea" id="RHEA:22508"/>
        <dbReference type="Rhea" id="RHEA-COMP:17339"/>
        <dbReference type="Rhea" id="RHEA-COMP:17340"/>
        <dbReference type="ChEBI" id="CHEBI:33019"/>
        <dbReference type="ChEBI" id="CHEBI:61560"/>
        <dbReference type="ChEBI" id="CHEBI:173112"/>
        <dbReference type="EC" id="2.7.7.49"/>
    </reaction>
</comment>
<evidence type="ECO:0000256" key="7">
    <source>
        <dbReference type="ARBA" id="ARBA00022842"/>
    </source>
</evidence>
<evidence type="ECO:0000256" key="10">
    <source>
        <dbReference type="ARBA" id="ARBA00022918"/>
    </source>
</evidence>
<keyword evidence="7" id="KW-0460">Magnesium</keyword>
<keyword evidence="2" id="KW-0548">Nucleotidyltransferase</keyword>
<dbReference type="AlphaFoldDB" id="A0A9Q3HWR9"/>
<evidence type="ECO:0000256" key="6">
    <source>
        <dbReference type="ARBA" id="ARBA00022801"/>
    </source>
</evidence>
<evidence type="ECO:0000256" key="3">
    <source>
        <dbReference type="ARBA" id="ARBA00022722"/>
    </source>
</evidence>
<proteinExistence type="predicted"/>
<dbReference type="SUPFAM" id="SSF53098">
    <property type="entry name" value="Ribonuclease H-like"/>
    <property type="match status" value="1"/>
</dbReference>
<dbReference type="PANTHER" id="PTHR42648:SF11">
    <property type="entry name" value="TRANSPOSON TY4-P GAG-POL POLYPROTEIN"/>
    <property type="match status" value="1"/>
</dbReference>
<dbReference type="InterPro" id="IPR001584">
    <property type="entry name" value="Integrase_cat-core"/>
</dbReference>
<dbReference type="GO" id="GO:0003964">
    <property type="term" value="F:RNA-directed DNA polymerase activity"/>
    <property type="evidence" value="ECO:0007669"/>
    <property type="project" value="UniProtKB-KW"/>
</dbReference>
<keyword evidence="4" id="KW-0479">Metal-binding</keyword>
<keyword evidence="1" id="KW-0815">Transposition</keyword>
<keyword evidence="11" id="KW-0808">Transferase</keyword>
<evidence type="ECO:0000256" key="4">
    <source>
        <dbReference type="ARBA" id="ARBA00022723"/>
    </source>
</evidence>
<protein>
    <recommendedName>
        <fullName evidence="15">Integrase catalytic domain-containing protein</fullName>
    </recommendedName>
</protein>
<keyword evidence="6" id="KW-0378">Hydrolase</keyword>
<dbReference type="Gene3D" id="3.30.420.10">
    <property type="entry name" value="Ribonuclease H-like superfamily/Ribonuclease H"/>
    <property type="match status" value="1"/>
</dbReference>
<organism evidence="16 17">
    <name type="scientific">Austropuccinia psidii MF-1</name>
    <dbReference type="NCBI Taxonomy" id="1389203"/>
    <lineage>
        <taxon>Eukaryota</taxon>
        <taxon>Fungi</taxon>
        <taxon>Dikarya</taxon>
        <taxon>Basidiomycota</taxon>
        <taxon>Pucciniomycotina</taxon>
        <taxon>Pucciniomycetes</taxon>
        <taxon>Pucciniales</taxon>
        <taxon>Sphaerophragmiaceae</taxon>
        <taxon>Austropuccinia</taxon>
    </lineage>
</organism>
<dbReference type="Pfam" id="PF25597">
    <property type="entry name" value="SH3_retrovirus"/>
    <property type="match status" value="1"/>
</dbReference>
<sequence>MIVQDVPFSTKISGTILSIRRLCRFLNDCWWIDVVSGEGTIGSAAETSSPHFFEMNPISLPKSTTLSLREWHERLGHACDKLSIARSAQKRKVHMDIPKKETLDLLVSDVLGPFEDDAQGFQYLLTLRDHVSTYSIVYPLKSRLDAPAAILDAIKQLQVRTGLTPKALRTDNTREFTSKSFANSIAVLGITFCPSLPYSPQENGKAERLNRTLADMARAMVVQSQMTSQFWQFAYASASYIHNQIPNSRCPKTSPHQELFGHAPSIATLYAHGADAVVHIPSVQQRGKLEPRAIDCKLLRPLLSGSWLLWDQRTNKMIQSTSVIFPQFQPSRQADTPAKGSLLHIMNAIRQNTQSSRPSIEWSKPRALEDSMFGRAGSDGEERRPECCGERAWHEDHRTSVGIQSENQYRRQYSEV</sequence>
<evidence type="ECO:0000259" key="15">
    <source>
        <dbReference type="PROSITE" id="PS50994"/>
    </source>
</evidence>
<keyword evidence="10" id="KW-0695">RNA-directed DNA polymerase</keyword>
<evidence type="ECO:0000256" key="11">
    <source>
        <dbReference type="ARBA" id="ARBA00022932"/>
    </source>
</evidence>
<dbReference type="InterPro" id="IPR036397">
    <property type="entry name" value="RNaseH_sf"/>
</dbReference>
<evidence type="ECO:0000256" key="9">
    <source>
        <dbReference type="ARBA" id="ARBA00022908"/>
    </source>
</evidence>
<dbReference type="InterPro" id="IPR012337">
    <property type="entry name" value="RNaseH-like_sf"/>
</dbReference>
<evidence type="ECO:0000256" key="1">
    <source>
        <dbReference type="ARBA" id="ARBA00022578"/>
    </source>
</evidence>
<accession>A0A9Q3HWR9</accession>
<dbReference type="OrthoDB" id="4363844at2759"/>
<keyword evidence="17" id="KW-1185">Reference proteome</keyword>
<keyword evidence="12" id="KW-0233">DNA recombination</keyword>
<dbReference type="InterPro" id="IPR057670">
    <property type="entry name" value="SH3_retrovirus"/>
</dbReference>
<dbReference type="GO" id="GO:0003887">
    <property type="term" value="F:DNA-directed DNA polymerase activity"/>
    <property type="evidence" value="ECO:0007669"/>
    <property type="project" value="UniProtKB-KW"/>
</dbReference>
<evidence type="ECO:0000256" key="2">
    <source>
        <dbReference type="ARBA" id="ARBA00022695"/>
    </source>
</evidence>
<keyword evidence="8" id="KW-0694">RNA-binding</keyword>
<evidence type="ECO:0000256" key="12">
    <source>
        <dbReference type="ARBA" id="ARBA00023172"/>
    </source>
</evidence>